<dbReference type="Proteomes" id="UP001372834">
    <property type="component" value="Unassembled WGS sequence"/>
</dbReference>
<accession>A0AAN8PW23</accession>
<reference evidence="2 3" key="1">
    <citation type="submission" date="2023-10" db="EMBL/GenBank/DDBJ databases">
        <title>Genomes of two closely related lineages of the louse Polyplax serrata with different host specificities.</title>
        <authorList>
            <person name="Martinu J."/>
            <person name="Tarabai H."/>
            <person name="Stefka J."/>
            <person name="Hypsa V."/>
        </authorList>
    </citation>
    <scope>NUCLEOTIDE SEQUENCE [LARGE SCALE GENOMIC DNA]</scope>
    <source>
        <strain evidence="2">HR10_N</strain>
    </source>
</reference>
<comment type="caution">
    <text evidence="2">The sequence shown here is derived from an EMBL/GenBank/DDBJ whole genome shotgun (WGS) entry which is preliminary data.</text>
</comment>
<feature type="region of interest" description="Disordered" evidence="1">
    <location>
        <begin position="24"/>
        <end position="52"/>
    </location>
</feature>
<proteinExistence type="predicted"/>
<organism evidence="2 3">
    <name type="scientific">Polyplax serrata</name>
    <name type="common">Common mouse louse</name>
    <dbReference type="NCBI Taxonomy" id="468196"/>
    <lineage>
        <taxon>Eukaryota</taxon>
        <taxon>Metazoa</taxon>
        <taxon>Ecdysozoa</taxon>
        <taxon>Arthropoda</taxon>
        <taxon>Hexapoda</taxon>
        <taxon>Insecta</taxon>
        <taxon>Pterygota</taxon>
        <taxon>Neoptera</taxon>
        <taxon>Paraneoptera</taxon>
        <taxon>Psocodea</taxon>
        <taxon>Troctomorpha</taxon>
        <taxon>Phthiraptera</taxon>
        <taxon>Anoplura</taxon>
        <taxon>Polyplacidae</taxon>
        <taxon>Polyplax</taxon>
    </lineage>
</organism>
<gene>
    <name evidence="2" type="ORF">RUM43_009221</name>
</gene>
<name>A0AAN8PW23_POLSC</name>
<dbReference type="AlphaFoldDB" id="A0AAN8PW23"/>
<sequence length="89" mass="10455">MTSPFSPWNVEEWKTDEDLFYDRSLNNDDDDDDDDDDCDEDRAKNKGRKADEYPVLITGTHRSSVPKYEKKNRTLTAPKFSFGFLLVWT</sequence>
<evidence type="ECO:0000313" key="3">
    <source>
        <dbReference type="Proteomes" id="UP001372834"/>
    </source>
</evidence>
<feature type="compositionally biased region" description="Acidic residues" evidence="1">
    <location>
        <begin position="27"/>
        <end position="40"/>
    </location>
</feature>
<evidence type="ECO:0000313" key="2">
    <source>
        <dbReference type="EMBL" id="KAK6623369.1"/>
    </source>
</evidence>
<dbReference type="EMBL" id="JAWJWE010000038">
    <property type="protein sequence ID" value="KAK6623369.1"/>
    <property type="molecule type" value="Genomic_DNA"/>
</dbReference>
<protein>
    <submittedName>
        <fullName evidence="2">Uncharacterized protein</fullName>
    </submittedName>
</protein>
<evidence type="ECO:0000256" key="1">
    <source>
        <dbReference type="SAM" id="MobiDB-lite"/>
    </source>
</evidence>
<feature type="compositionally biased region" description="Basic and acidic residues" evidence="1">
    <location>
        <begin position="41"/>
        <end position="52"/>
    </location>
</feature>